<dbReference type="CDD" id="cd06587">
    <property type="entry name" value="VOC"/>
    <property type="match status" value="1"/>
</dbReference>
<dbReference type="PATRIC" id="fig|571915.4.peg.2474"/>
<dbReference type="PANTHER" id="PTHR35908">
    <property type="entry name" value="HYPOTHETICAL FUSION PROTEIN"/>
    <property type="match status" value="1"/>
</dbReference>
<organism evidence="2 3">
    <name type="scientific">Corynebacterium mustelae</name>
    <dbReference type="NCBI Taxonomy" id="571915"/>
    <lineage>
        <taxon>Bacteria</taxon>
        <taxon>Bacillati</taxon>
        <taxon>Actinomycetota</taxon>
        <taxon>Actinomycetes</taxon>
        <taxon>Mycobacteriales</taxon>
        <taxon>Corynebacteriaceae</taxon>
        <taxon>Corynebacterium</taxon>
    </lineage>
</organism>
<dbReference type="Proteomes" id="UP000035199">
    <property type="component" value="Chromosome"/>
</dbReference>
<gene>
    <name evidence="2" type="ORF">CMUST_11580</name>
</gene>
<keyword evidence="3" id="KW-1185">Reference proteome</keyword>
<dbReference type="STRING" id="571915.CMUST_11580"/>
<reference evidence="3" key="2">
    <citation type="submission" date="2015-05" db="EMBL/GenBank/DDBJ databases">
        <title>Complete genome sequence of Corynebacterium mustelae DSM 45274, isolated from various tissues of a male ferret with lethal sepsis.</title>
        <authorList>
            <person name="Ruckert C."/>
            <person name="Albersmeier A."/>
            <person name="Winkler A."/>
            <person name="Tauch A."/>
        </authorList>
    </citation>
    <scope>NUCLEOTIDE SEQUENCE [LARGE SCALE GENOMIC DNA]</scope>
    <source>
        <strain evidence="3">DSM 45274</strain>
    </source>
</reference>
<name>A0A0G3H6A4_9CORY</name>
<dbReference type="Gene3D" id="3.10.180.10">
    <property type="entry name" value="2,3-Dihydroxybiphenyl 1,2-Dioxygenase, domain 1"/>
    <property type="match status" value="1"/>
</dbReference>
<feature type="domain" description="VOC" evidence="1">
    <location>
        <begin position="9"/>
        <end position="119"/>
    </location>
</feature>
<dbReference type="Pfam" id="PF18029">
    <property type="entry name" value="Glyoxalase_6"/>
    <property type="match status" value="1"/>
</dbReference>
<protein>
    <submittedName>
        <fullName evidence="2">Glyoxalase-like domain</fullName>
    </submittedName>
</protein>
<dbReference type="PROSITE" id="PS51819">
    <property type="entry name" value="VOC"/>
    <property type="match status" value="1"/>
</dbReference>
<dbReference type="InterPro" id="IPR041581">
    <property type="entry name" value="Glyoxalase_6"/>
</dbReference>
<sequence>MFDMSTIVTPGMITVDCRDPRSLAQFWSQATGAPILADYDGFFVMVDGNPKLGFQLVSEPTPGKNRVHVDFHTDNRVETIKWLQTLGATVESEQTLPDGSFSWTVLHDPEGNVFCVSDQEH</sequence>
<dbReference type="InterPro" id="IPR037523">
    <property type="entry name" value="VOC_core"/>
</dbReference>
<evidence type="ECO:0000313" key="3">
    <source>
        <dbReference type="Proteomes" id="UP000035199"/>
    </source>
</evidence>
<evidence type="ECO:0000313" key="2">
    <source>
        <dbReference type="EMBL" id="AKK06627.1"/>
    </source>
</evidence>
<dbReference type="SUPFAM" id="SSF54593">
    <property type="entry name" value="Glyoxalase/Bleomycin resistance protein/Dihydroxybiphenyl dioxygenase"/>
    <property type="match status" value="1"/>
</dbReference>
<evidence type="ECO:0000259" key="1">
    <source>
        <dbReference type="PROSITE" id="PS51819"/>
    </source>
</evidence>
<dbReference type="PANTHER" id="PTHR35908:SF1">
    <property type="entry name" value="CONSERVED PROTEIN"/>
    <property type="match status" value="1"/>
</dbReference>
<dbReference type="AlphaFoldDB" id="A0A0G3H6A4"/>
<dbReference type="KEGG" id="cmv:CMUST_11580"/>
<dbReference type="InterPro" id="IPR029068">
    <property type="entry name" value="Glyas_Bleomycin-R_OHBP_Dase"/>
</dbReference>
<dbReference type="EMBL" id="CP011542">
    <property type="protein sequence ID" value="AKK06627.1"/>
    <property type="molecule type" value="Genomic_DNA"/>
</dbReference>
<reference evidence="2 3" key="1">
    <citation type="journal article" date="2015" name="Genome Announc.">
        <title>Complete Genome Sequence of the Type Strain Corynebacterium mustelae DSM 45274, Isolated from Various Tissues of a Male Ferret with Lethal Sepsis.</title>
        <authorList>
            <person name="Ruckert C."/>
            <person name="Eimer J."/>
            <person name="Winkler A."/>
            <person name="Tauch A."/>
        </authorList>
    </citation>
    <scope>NUCLEOTIDE SEQUENCE [LARGE SCALE GENOMIC DNA]</scope>
    <source>
        <strain evidence="2 3">DSM 45274</strain>
    </source>
</reference>
<accession>A0A0G3H6A4</accession>
<proteinExistence type="predicted"/>